<gene>
    <name evidence="1" type="ORF">MRB53_016763</name>
</gene>
<sequence>MESAGSWDAIEWTKIEPMKTSVSHGMSDLLLPAEEVIVKVYGVVLVNTDEPGTLLVTNFRLLLVSEGTMKIIALGTIPLATIEKFSKPEMMVNQEVKLSSNIRRQDEPETPNA</sequence>
<dbReference type="EMBL" id="CM056813">
    <property type="protein sequence ID" value="KAJ8640069.1"/>
    <property type="molecule type" value="Genomic_DNA"/>
</dbReference>
<name>A0ACC2M3B0_PERAE</name>
<keyword evidence="2" id="KW-1185">Reference proteome</keyword>
<evidence type="ECO:0000313" key="2">
    <source>
        <dbReference type="Proteomes" id="UP001234297"/>
    </source>
</evidence>
<protein>
    <submittedName>
        <fullName evidence="1">Uncharacterized protein</fullName>
    </submittedName>
</protein>
<accession>A0ACC2M3B0</accession>
<evidence type="ECO:0000313" key="1">
    <source>
        <dbReference type="EMBL" id="KAJ8640069.1"/>
    </source>
</evidence>
<proteinExistence type="predicted"/>
<dbReference type="Proteomes" id="UP001234297">
    <property type="component" value="Chromosome 5"/>
</dbReference>
<comment type="caution">
    <text evidence="1">The sequence shown here is derived from an EMBL/GenBank/DDBJ whole genome shotgun (WGS) entry which is preliminary data.</text>
</comment>
<organism evidence="1 2">
    <name type="scientific">Persea americana</name>
    <name type="common">Avocado</name>
    <dbReference type="NCBI Taxonomy" id="3435"/>
    <lineage>
        <taxon>Eukaryota</taxon>
        <taxon>Viridiplantae</taxon>
        <taxon>Streptophyta</taxon>
        <taxon>Embryophyta</taxon>
        <taxon>Tracheophyta</taxon>
        <taxon>Spermatophyta</taxon>
        <taxon>Magnoliopsida</taxon>
        <taxon>Magnoliidae</taxon>
        <taxon>Laurales</taxon>
        <taxon>Lauraceae</taxon>
        <taxon>Persea</taxon>
    </lineage>
</organism>
<reference evidence="1 2" key="1">
    <citation type="journal article" date="2022" name="Hortic Res">
        <title>A haplotype resolved chromosomal level avocado genome allows analysis of novel avocado genes.</title>
        <authorList>
            <person name="Nath O."/>
            <person name="Fletcher S.J."/>
            <person name="Hayward A."/>
            <person name="Shaw L.M."/>
            <person name="Masouleh A.K."/>
            <person name="Furtado A."/>
            <person name="Henry R.J."/>
            <person name="Mitter N."/>
        </authorList>
    </citation>
    <scope>NUCLEOTIDE SEQUENCE [LARGE SCALE GENOMIC DNA]</scope>
    <source>
        <strain evidence="2">cv. Hass</strain>
    </source>
</reference>